<reference evidence="9 10" key="1">
    <citation type="submission" date="2016-12" db="EMBL/GenBank/DDBJ databases">
        <title>Complete genome sequence of Clostridium kluyveri JZZ isolated from the pit mud of a Chinese flavor liquor-making factory.</title>
        <authorList>
            <person name="Wang Y."/>
        </authorList>
    </citation>
    <scope>NUCLEOTIDE SEQUENCE [LARGE SCALE GENOMIC DNA]</scope>
    <source>
        <strain evidence="9 10">JZZ</strain>
    </source>
</reference>
<keyword evidence="4" id="KW-0677">Repeat</keyword>
<dbReference type="GO" id="GO:0046872">
    <property type="term" value="F:metal ion binding"/>
    <property type="evidence" value="ECO:0007669"/>
    <property type="project" value="UniProtKB-KW"/>
</dbReference>
<dbReference type="InterPro" id="IPR017896">
    <property type="entry name" value="4Fe4S_Fe-S-bd"/>
</dbReference>
<gene>
    <name evidence="9" type="ORF">BS101_10855</name>
</gene>
<keyword evidence="6" id="KW-0408">Iron</keyword>
<dbReference type="Proteomes" id="UP000184604">
    <property type="component" value="Chromosome"/>
</dbReference>
<evidence type="ECO:0000256" key="2">
    <source>
        <dbReference type="ARBA" id="ARBA00022485"/>
    </source>
</evidence>
<evidence type="ECO:0000256" key="7">
    <source>
        <dbReference type="ARBA" id="ARBA00023014"/>
    </source>
</evidence>
<evidence type="ECO:0000313" key="9">
    <source>
        <dbReference type="EMBL" id="APM39208.1"/>
    </source>
</evidence>
<dbReference type="PANTHER" id="PTHR43687:SF6">
    <property type="entry name" value="L-ASPARTATE SEMIALDEHYDE SULFURTRANSFERASE IRON-SULFUR SUBUNIT"/>
    <property type="match status" value="1"/>
</dbReference>
<feature type="domain" description="4Fe-4S ferredoxin-type" evidence="8">
    <location>
        <begin position="1"/>
        <end position="30"/>
    </location>
</feature>
<dbReference type="SUPFAM" id="SSF54862">
    <property type="entry name" value="4Fe-4S ferredoxins"/>
    <property type="match status" value="1"/>
</dbReference>
<accession>A0A1L5F866</accession>
<dbReference type="OrthoDB" id="9807879at2"/>
<feature type="domain" description="4Fe-4S ferredoxin-type" evidence="8">
    <location>
        <begin position="31"/>
        <end position="61"/>
    </location>
</feature>
<keyword evidence="2" id="KW-0004">4Fe-4S</keyword>
<evidence type="ECO:0000256" key="1">
    <source>
        <dbReference type="ARBA" id="ARBA00022448"/>
    </source>
</evidence>
<keyword evidence="3" id="KW-0479">Metal-binding</keyword>
<dbReference type="InterPro" id="IPR050572">
    <property type="entry name" value="Fe-S_Ferredoxin"/>
</dbReference>
<dbReference type="PROSITE" id="PS51379">
    <property type="entry name" value="4FE4S_FER_2"/>
    <property type="match status" value="2"/>
</dbReference>
<evidence type="ECO:0000256" key="4">
    <source>
        <dbReference type="ARBA" id="ARBA00022737"/>
    </source>
</evidence>
<dbReference type="PROSITE" id="PS00198">
    <property type="entry name" value="4FE4S_FER_1"/>
    <property type="match status" value="1"/>
</dbReference>
<keyword evidence="7" id="KW-0411">Iron-sulfur</keyword>
<dbReference type="GO" id="GO:0051539">
    <property type="term" value="F:4 iron, 4 sulfur cluster binding"/>
    <property type="evidence" value="ECO:0007669"/>
    <property type="project" value="UniProtKB-KW"/>
</dbReference>
<evidence type="ECO:0000256" key="5">
    <source>
        <dbReference type="ARBA" id="ARBA00022982"/>
    </source>
</evidence>
<keyword evidence="1" id="KW-0813">Transport</keyword>
<dbReference type="InterPro" id="IPR017900">
    <property type="entry name" value="4Fe4S_Fe_S_CS"/>
</dbReference>
<proteinExistence type="predicted"/>
<dbReference type="Gene3D" id="3.30.70.20">
    <property type="match status" value="1"/>
</dbReference>
<protein>
    <submittedName>
        <fullName evidence="9">Adenylylsulfate reductase</fullName>
    </submittedName>
</protein>
<evidence type="ECO:0000256" key="6">
    <source>
        <dbReference type="ARBA" id="ARBA00023004"/>
    </source>
</evidence>
<dbReference type="PANTHER" id="PTHR43687">
    <property type="entry name" value="ADENYLYLSULFATE REDUCTASE, BETA SUBUNIT"/>
    <property type="match status" value="1"/>
</dbReference>
<sequence>MSIKIDRESCIGCLKCKNVCPGNLIYADDHGKAYLKYESDCWGCTACVKECANGSIKYYLGADIGGNGSYLYVSKDGDELKWHLINDDNNVGIAIMTNRKESNRY</sequence>
<dbReference type="RefSeq" id="WP_073538842.1">
    <property type="nucleotide sequence ID" value="NZ_CP018335.1"/>
</dbReference>
<dbReference type="Pfam" id="PF13237">
    <property type="entry name" value="Fer4_10"/>
    <property type="match status" value="1"/>
</dbReference>
<evidence type="ECO:0000256" key="3">
    <source>
        <dbReference type="ARBA" id="ARBA00022723"/>
    </source>
</evidence>
<dbReference type="AlphaFoldDB" id="A0A1L5F866"/>
<evidence type="ECO:0000313" key="10">
    <source>
        <dbReference type="Proteomes" id="UP000184604"/>
    </source>
</evidence>
<organism evidence="9 10">
    <name type="scientific">Clostridium kluyveri</name>
    <dbReference type="NCBI Taxonomy" id="1534"/>
    <lineage>
        <taxon>Bacteria</taxon>
        <taxon>Bacillati</taxon>
        <taxon>Bacillota</taxon>
        <taxon>Clostridia</taxon>
        <taxon>Eubacteriales</taxon>
        <taxon>Clostridiaceae</taxon>
        <taxon>Clostridium</taxon>
    </lineage>
</organism>
<evidence type="ECO:0000259" key="8">
    <source>
        <dbReference type="PROSITE" id="PS51379"/>
    </source>
</evidence>
<keyword evidence="5" id="KW-0249">Electron transport</keyword>
<dbReference type="EMBL" id="CP018335">
    <property type="protein sequence ID" value="APM39208.1"/>
    <property type="molecule type" value="Genomic_DNA"/>
</dbReference>
<name>A0A1L5F866_CLOKL</name>